<proteinExistence type="predicted"/>
<dbReference type="EMBL" id="FNAY01000048">
    <property type="protein sequence ID" value="SDG27457.1"/>
    <property type="molecule type" value="Genomic_DNA"/>
</dbReference>
<reference evidence="3 4" key="1">
    <citation type="submission" date="2016-10" db="EMBL/GenBank/DDBJ databases">
        <authorList>
            <person name="de Groot N.N."/>
        </authorList>
    </citation>
    <scope>NUCLEOTIDE SEQUENCE [LARGE SCALE GENOMIC DNA]</scope>
    <source>
        <strain evidence="4">DSM 938 / 37b4</strain>
    </source>
</reference>
<dbReference type="Pfam" id="PF09722">
    <property type="entry name" value="Xre_MbcA_ParS_C"/>
    <property type="match status" value="1"/>
</dbReference>
<dbReference type="InterPro" id="IPR024467">
    <property type="entry name" value="Xre/MbcA/ParS-like_toxin-bd"/>
</dbReference>
<evidence type="ECO:0000313" key="3">
    <source>
        <dbReference type="EMBL" id="SDG27457.1"/>
    </source>
</evidence>
<dbReference type="Proteomes" id="UP000183812">
    <property type="component" value="Unassembled WGS sequence"/>
</dbReference>
<name>A0A1G7SWJ9_RHOCA</name>
<dbReference type="GO" id="GO:0003677">
    <property type="term" value="F:DNA binding"/>
    <property type="evidence" value="ECO:0007669"/>
    <property type="project" value="InterPro"/>
</dbReference>
<dbReference type="SUPFAM" id="SSF47413">
    <property type="entry name" value="lambda repressor-like DNA-binding domains"/>
    <property type="match status" value="1"/>
</dbReference>
<evidence type="ECO:0000259" key="2">
    <source>
        <dbReference type="Pfam" id="PF20432"/>
    </source>
</evidence>
<dbReference type="OrthoDB" id="8481084at2"/>
<dbReference type="CDD" id="cd00093">
    <property type="entry name" value="HTH_XRE"/>
    <property type="match status" value="1"/>
</dbReference>
<dbReference type="InterPro" id="IPR001387">
    <property type="entry name" value="Cro/C1-type_HTH"/>
</dbReference>
<dbReference type="InterPro" id="IPR010982">
    <property type="entry name" value="Lambda_DNA-bd_dom_sf"/>
</dbReference>
<dbReference type="Pfam" id="PF20432">
    <property type="entry name" value="Xre-like-HTH"/>
    <property type="match status" value="1"/>
</dbReference>
<feature type="domain" description="Antitoxin Xre/MbcA/ParS-like toxin-binding" evidence="1">
    <location>
        <begin position="75"/>
        <end position="123"/>
    </location>
</feature>
<evidence type="ECO:0000259" key="1">
    <source>
        <dbReference type="Pfam" id="PF09722"/>
    </source>
</evidence>
<dbReference type="AlphaFoldDB" id="A0A1G7SWJ9"/>
<sequence>MTHPRNLAPAPDRNAVLTKAMLRAAERLGLSGRQLAEIVGVSEATVSRLKRGEATLEAGSKPFELAALLVRAFRSLDAITGGDEAVARVWMTAANAALAASPLERMATVQGLVDVTTYLDARRAPV</sequence>
<evidence type="ECO:0000313" key="4">
    <source>
        <dbReference type="Proteomes" id="UP000183812"/>
    </source>
</evidence>
<dbReference type="RefSeq" id="WP_074556253.1">
    <property type="nucleotide sequence ID" value="NZ_CP119563.1"/>
</dbReference>
<dbReference type="Gene3D" id="1.10.260.40">
    <property type="entry name" value="lambda repressor-like DNA-binding domains"/>
    <property type="match status" value="1"/>
</dbReference>
<dbReference type="InterPro" id="IPR046847">
    <property type="entry name" value="Xre-like_HTH"/>
</dbReference>
<accession>A0A1G7SWJ9</accession>
<organism evidence="3 4">
    <name type="scientific">Rhodobacter capsulatus</name>
    <name type="common">Rhodopseudomonas capsulata</name>
    <dbReference type="NCBI Taxonomy" id="1061"/>
    <lineage>
        <taxon>Bacteria</taxon>
        <taxon>Pseudomonadati</taxon>
        <taxon>Pseudomonadota</taxon>
        <taxon>Alphaproteobacteria</taxon>
        <taxon>Rhodobacterales</taxon>
        <taxon>Rhodobacter group</taxon>
        <taxon>Rhodobacter</taxon>
    </lineage>
</organism>
<protein>
    <submittedName>
        <fullName evidence="3">Helix-turn-helix</fullName>
    </submittedName>
</protein>
<feature type="domain" description="Antitoxin Xre-like helix-turn-helix" evidence="2">
    <location>
        <begin position="10"/>
        <end position="71"/>
    </location>
</feature>
<gene>
    <name evidence="3" type="ORF">SAMN04244550_03698</name>
</gene>